<gene>
    <name evidence="2" type="ORF">BMYO_0394</name>
</gene>
<proteinExistence type="predicted"/>
<keyword evidence="3" id="KW-1185">Reference proteome</keyword>
<reference evidence="2 3" key="1">
    <citation type="journal article" date="2017" name="BMC Genomics">
        <title>Comparative genomic and phylogenomic analyses of the Bifidobacteriaceae family.</title>
        <authorList>
            <person name="Lugli G.A."/>
            <person name="Milani C."/>
            <person name="Turroni F."/>
            <person name="Duranti S."/>
            <person name="Mancabelli L."/>
            <person name="Mangifesta M."/>
            <person name="Ferrario C."/>
            <person name="Modesto M."/>
            <person name="Mattarelli P."/>
            <person name="Jiri K."/>
            <person name="van Sinderen D."/>
            <person name="Ventura M."/>
        </authorList>
    </citation>
    <scope>NUCLEOTIDE SEQUENCE [LARGE SCALE GENOMIC DNA]</scope>
    <source>
        <strain evidence="2 3">DSM 100196</strain>
    </source>
</reference>
<feature type="region of interest" description="Disordered" evidence="1">
    <location>
        <begin position="71"/>
        <end position="90"/>
    </location>
</feature>
<protein>
    <submittedName>
        <fullName evidence="2">Uncharacterized protein</fullName>
    </submittedName>
</protein>
<feature type="compositionally biased region" description="Polar residues" evidence="1">
    <location>
        <begin position="77"/>
        <end position="90"/>
    </location>
</feature>
<feature type="compositionally biased region" description="Polar residues" evidence="1">
    <location>
        <begin position="197"/>
        <end position="208"/>
    </location>
</feature>
<dbReference type="Proteomes" id="UP000216871">
    <property type="component" value="Unassembled WGS sequence"/>
</dbReference>
<evidence type="ECO:0000313" key="3">
    <source>
        <dbReference type="Proteomes" id="UP000216871"/>
    </source>
</evidence>
<sequence>MPSRLCPHPYCLGTASVGVHTTPVPPQYGTQTASRPRLIRHLHRRLVAAYSPYRRHQASDRPLYDAEPLSGVAKQPSIGSPTPLTHSASLPYQPLASQHRKQPTKSRQTATHWLPDTTDTLSVVTIPTTGRPTPKTAHQASPNSHPLAPQRRSAAQHHHEASPWPNHPAHRHASEAIPPQHGLTTTHRITRPKTRSPEPTSTGTKNLQ</sequence>
<comment type="caution">
    <text evidence="2">The sequence shown here is derived from an EMBL/GenBank/DDBJ whole genome shotgun (WGS) entry which is preliminary data.</text>
</comment>
<feature type="region of interest" description="Disordered" evidence="1">
    <location>
        <begin position="95"/>
        <end position="208"/>
    </location>
</feature>
<feature type="compositionally biased region" description="Polar residues" evidence="1">
    <location>
        <begin position="105"/>
        <end position="144"/>
    </location>
</feature>
<organism evidence="2 3">
    <name type="scientific">Bifidobacterium myosotis</name>
    <dbReference type="NCBI Taxonomy" id="1630166"/>
    <lineage>
        <taxon>Bacteria</taxon>
        <taxon>Bacillati</taxon>
        <taxon>Actinomycetota</taxon>
        <taxon>Actinomycetes</taxon>
        <taxon>Bifidobacteriales</taxon>
        <taxon>Bifidobacteriaceae</taxon>
        <taxon>Bifidobacterium</taxon>
    </lineage>
</organism>
<evidence type="ECO:0000256" key="1">
    <source>
        <dbReference type="SAM" id="MobiDB-lite"/>
    </source>
</evidence>
<evidence type="ECO:0000313" key="2">
    <source>
        <dbReference type="EMBL" id="OZG61095.1"/>
    </source>
</evidence>
<accession>A0A261FQ29</accession>
<dbReference type="AlphaFoldDB" id="A0A261FQ29"/>
<dbReference type="EMBL" id="MWWW01000004">
    <property type="protein sequence ID" value="OZG61095.1"/>
    <property type="molecule type" value="Genomic_DNA"/>
</dbReference>
<name>A0A261FQ29_9BIFI</name>